<organism evidence="1 2">
    <name type="scientific">Clohesyomyces aquaticus</name>
    <dbReference type="NCBI Taxonomy" id="1231657"/>
    <lineage>
        <taxon>Eukaryota</taxon>
        <taxon>Fungi</taxon>
        <taxon>Dikarya</taxon>
        <taxon>Ascomycota</taxon>
        <taxon>Pezizomycotina</taxon>
        <taxon>Dothideomycetes</taxon>
        <taxon>Pleosporomycetidae</taxon>
        <taxon>Pleosporales</taxon>
        <taxon>Lindgomycetaceae</taxon>
        <taxon>Clohesyomyces</taxon>
    </lineage>
</organism>
<proteinExistence type="predicted"/>
<sequence length="134" mass="15350">MGESSIYYDVEAYNSRKRKLGNNFKRPPRANFLAAATYIRNLLDGKSFNWAAMCGLAMLCLGSKREMHDIHLVYEDRDYNRLKTKLEHDQRVRLPKGMNSLFPIKLLLGTGPRYKDAGCTENVEVEVNLVPPGR</sequence>
<evidence type="ECO:0000313" key="1">
    <source>
        <dbReference type="EMBL" id="ORX92170.1"/>
    </source>
</evidence>
<evidence type="ECO:0000313" key="2">
    <source>
        <dbReference type="Proteomes" id="UP000193144"/>
    </source>
</evidence>
<dbReference type="OrthoDB" id="10066232at2759"/>
<dbReference type="Proteomes" id="UP000193144">
    <property type="component" value="Unassembled WGS sequence"/>
</dbReference>
<keyword evidence="2" id="KW-1185">Reference proteome</keyword>
<feature type="non-terminal residue" evidence="1">
    <location>
        <position position="134"/>
    </location>
</feature>
<dbReference type="STRING" id="1231657.A0A1Y1Y2F3"/>
<gene>
    <name evidence="1" type="ORF">BCR34DRAFT_460204</name>
</gene>
<comment type="caution">
    <text evidence="1">The sequence shown here is derived from an EMBL/GenBank/DDBJ whole genome shotgun (WGS) entry which is preliminary data.</text>
</comment>
<dbReference type="EMBL" id="MCFA01000410">
    <property type="protein sequence ID" value="ORX92170.1"/>
    <property type="molecule type" value="Genomic_DNA"/>
</dbReference>
<name>A0A1Y1Y2F3_9PLEO</name>
<accession>A0A1Y1Y2F3</accession>
<reference evidence="1 2" key="1">
    <citation type="submission" date="2016-07" db="EMBL/GenBank/DDBJ databases">
        <title>Pervasive Adenine N6-methylation of Active Genes in Fungi.</title>
        <authorList>
            <consortium name="DOE Joint Genome Institute"/>
            <person name="Mondo S.J."/>
            <person name="Dannebaum R.O."/>
            <person name="Kuo R.C."/>
            <person name="Labutti K."/>
            <person name="Haridas S."/>
            <person name="Kuo A."/>
            <person name="Salamov A."/>
            <person name="Ahrendt S.R."/>
            <person name="Lipzen A."/>
            <person name="Sullivan W."/>
            <person name="Andreopoulos W.B."/>
            <person name="Clum A."/>
            <person name="Lindquist E."/>
            <person name="Daum C."/>
            <person name="Ramamoorthy G.K."/>
            <person name="Gryganskyi A."/>
            <person name="Culley D."/>
            <person name="Magnuson J.K."/>
            <person name="James T.Y."/>
            <person name="O'Malley M.A."/>
            <person name="Stajich J.E."/>
            <person name="Spatafora J.W."/>
            <person name="Visel A."/>
            <person name="Grigoriev I.V."/>
        </authorList>
    </citation>
    <scope>NUCLEOTIDE SEQUENCE [LARGE SCALE GENOMIC DNA]</scope>
    <source>
        <strain evidence="1 2">CBS 115471</strain>
    </source>
</reference>
<dbReference type="AlphaFoldDB" id="A0A1Y1Y2F3"/>
<protein>
    <submittedName>
        <fullName evidence="1">Uncharacterized protein</fullName>
    </submittedName>
</protein>